<name>A0ACA9NL85_9GLOM</name>
<dbReference type="EMBL" id="CAJVPW010014988">
    <property type="protein sequence ID" value="CAG8658177.1"/>
    <property type="molecule type" value="Genomic_DNA"/>
</dbReference>
<comment type="caution">
    <text evidence="1">The sequence shown here is derived from an EMBL/GenBank/DDBJ whole genome shotgun (WGS) entry which is preliminary data.</text>
</comment>
<gene>
    <name evidence="1" type="ORF">SPELUC_LOCUS9168</name>
</gene>
<evidence type="ECO:0000313" key="1">
    <source>
        <dbReference type="EMBL" id="CAG8658177.1"/>
    </source>
</evidence>
<feature type="non-terminal residue" evidence="1">
    <location>
        <position position="352"/>
    </location>
</feature>
<dbReference type="Proteomes" id="UP000789366">
    <property type="component" value="Unassembled WGS sequence"/>
</dbReference>
<reference evidence="1" key="1">
    <citation type="submission" date="2021-06" db="EMBL/GenBank/DDBJ databases">
        <authorList>
            <person name="Kallberg Y."/>
            <person name="Tangrot J."/>
            <person name="Rosling A."/>
        </authorList>
    </citation>
    <scope>NUCLEOTIDE SEQUENCE</scope>
    <source>
        <strain evidence="1">28 12/20/2015</strain>
    </source>
</reference>
<proteinExistence type="predicted"/>
<protein>
    <submittedName>
        <fullName evidence="1">10574_t:CDS:1</fullName>
    </submittedName>
</protein>
<evidence type="ECO:0000313" key="2">
    <source>
        <dbReference type="Proteomes" id="UP000789366"/>
    </source>
</evidence>
<keyword evidence="2" id="KW-1185">Reference proteome</keyword>
<organism evidence="1 2">
    <name type="scientific">Cetraspora pellucida</name>
    <dbReference type="NCBI Taxonomy" id="1433469"/>
    <lineage>
        <taxon>Eukaryota</taxon>
        <taxon>Fungi</taxon>
        <taxon>Fungi incertae sedis</taxon>
        <taxon>Mucoromycota</taxon>
        <taxon>Glomeromycotina</taxon>
        <taxon>Glomeromycetes</taxon>
        <taxon>Diversisporales</taxon>
        <taxon>Gigasporaceae</taxon>
        <taxon>Cetraspora</taxon>
    </lineage>
</organism>
<sequence>MSHKNSPPAEEDTIMLDDTDRESVVGPEEGPVEVNWKLVERLEDFWNESEEVEKLQKGGNKESVQPSSSERQEYDILRFTENRLEEKIESKFESAVTAVLERNLQHLASQFRNLQEVSVETKFPEKKFKRMRDQHEYDFVCQVGKVLTKAIQEESMKRVHEAFNVVKIRAFTLRTAEDEGWRVAANIPKPAPTEKDELYELLIEARKQAKPKEHKPFQSFKNSYNRGGYLSKGPSSQYFTPYPQVQDLWQGPSFMSANKRSSQLKAVLVKEDFFIRAQEAEKTNPDYTQEGNSDKKDVTSGKLDREKEVGLREDSHRQNSYDRGDRLLAKSSKSTTDCCRLVVEPYTIIPKG</sequence>
<accession>A0ACA9NL85</accession>